<dbReference type="GO" id="GO:0000462">
    <property type="term" value="P:maturation of SSU-rRNA from tricistronic rRNA transcript (SSU-rRNA, 5.8S rRNA, LSU-rRNA)"/>
    <property type="evidence" value="ECO:0007669"/>
    <property type="project" value="TreeGrafter"/>
</dbReference>
<dbReference type="InterPro" id="IPR015943">
    <property type="entry name" value="WD40/YVTN_repeat-like_dom_sf"/>
</dbReference>
<dbReference type="GO" id="GO:0034388">
    <property type="term" value="C:Pwp2p-containing subcomplex of 90S preribosome"/>
    <property type="evidence" value="ECO:0007669"/>
    <property type="project" value="TreeGrafter"/>
</dbReference>
<sequence>MSLLIGAGDEDYGLLLHKKEVEPVEKGKLTGCDYHRGLDLVVVGFSNGVYALYQMPFLSAFTCDQFHNTGVYNDMGNRLTFDSQLLATGADDNKIKVWTVSSGFCFVTFSEHTNAVVTPTPKQFVSLAADSIKLGIGASALQLQLPSILRLALRMVNMENIVNLRAIVGLSGWLPGARDGDLSTKLGSEKASSVGNQFFNMAAYWVSCHFNHVSREVKSLETSTEFYEKILGFGWVKRPRQNSLHFKGVLNVDAAKKALKEMGVSLLRQTLDVHGVIVDQFVELEL</sequence>
<dbReference type="GO" id="GO:0000028">
    <property type="term" value="P:ribosomal small subunit assembly"/>
    <property type="evidence" value="ECO:0007669"/>
    <property type="project" value="TreeGrafter"/>
</dbReference>
<dbReference type="InterPro" id="IPR001680">
    <property type="entry name" value="WD40_rpt"/>
</dbReference>
<dbReference type="AlphaFoldDB" id="A0A8X9ADP4"/>
<keyword evidence="1" id="KW-0853">WD repeat</keyword>
<dbReference type="GO" id="GO:0032040">
    <property type="term" value="C:small-subunit processome"/>
    <property type="evidence" value="ECO:0007669"/>
    <property type="project" value="TreeGrafter"/>
</dbReference>
<dbReference type="InterPro" id="IPR027145">
    <property type="entry name" value="PWP2"/>
</dbReference>
<dbReference type="SUPFAM" id="SSF50978">
    <property type="entry name" value="WD40 repeat-like"/>
    <property type="match status" value="1"/>
</dbReference>
<keyword evidence="3" id="KW-1185">Reference proteome</keyword>
<dbReference type="PROSITE" id="PS50082">
    <property type="entry name" value="WD_REPEATS_2"/>
    <property type="match status" value="1"/>
</dbReference>
<dbReference type="PANTHER" id="PTHR19858">
    <property type="entry name" value="WD40 REPEAT PROTEIN"/>
    <property type="match status" value="1"/>
</dbReference>
<feature type="repeat" description="WD" evidence="1">
    <location>
        <begin position="82"/>
        <end position="108"/>
    </location>
</feature>
<dbReference type="Gene3D" id="2.130.10.10">
    <property type="entry name" value="YVTN repeat-like/Quinoprotein amine dehydrogenase"/>
    <property type="match status" value="1"/>
</dbReference>
<evidence type="ECO:0000313" key="2">
    <source>
        <dbReference type="EMBL" id="KAG6437036.1"/>
    </source>
</evidence>
<accession>A0A8X9ADP4</accession>
<protein>
    <submittedName>
        <fullName evidence="2">Uncharacterized protein</fullName>
    </submittedName>
</protein>
<organism evidence="2">
    <name type="scientific">Salvia splendens</name>
    <name type="common">Scarlet sage</name>
    <dbReference type="NCBI Taxonomy" id="180675"/>
    <lineage>
        <taxon>Eukaryota</taxon>
        <taxon>Viridiplantae</taxon>
        <taxon>Streptophyta</taxon>
        <taxon>Embryophyta</taxon>
        <taxon>Tracheophyta</taxon>
        <taxon>Spermatophyta</taxon>
        <taxon>Magnoliopsida</taxon>
        <taxon>eudicotyledons</taxon>
        <taxon>Gunneridae</taxon>
        <taxon>Pentapetalae</taxon>
        <taxon>asterids</taxon>
        <taxon>lamiids</taxon>
        <taxon>Lamiales</taxon>
        <taxon>Lamiaceae</taxon>
        <taxon>Nepetoideae</taxon>
        <taxon>Mentheae</taxon>
        <taxon>Salviinae</taxon>
        <taxon>Salvia</taxon>
        <taxon>Salvia subgen. Calosphace</taxon>
        <taxon>core Calosphace</taxon>
    </lineage>
</organism>
<comment type="caution">
    <text evidence="2">The sequence shown here is derived from an EMBL/GenBank/DDBJ whole genome shotgun (WGS) entry which is preliminary data.</text>
</comment>
<evidence type="ECO:0000313" key="3">
    <source>
        <dbReference type="Proteomes" id="UP000298416"/>
    </source>
</evidence>
<dbReference type="PANTHER" id="PTHR19858:SF0">
    <property type="entry name" value="PERIODIC TRYPTOPHAN PROTEIN 2 HOMOLOG"/>
    <property type="match status" value="1"/>
</dbReference>
<dbReference type="Proteomes" id="UP000298416">
    <property type="component" value="Unassembled WGS sequence"/>
</dbReference>
<proteinExistence type="predicted"/>
<reference evidence="2" key="1">
    <citation type="submission" date="2018-01" db="EMBL/GenBank/DDBJ databases">
        <authorList>
            <person name="Mao J.F."/>
        </authorList>
    </citation>
    <scope>NUCLEOTIDE SEQUENCE</scope>
    <source>
        <strain evidence="2">Huo1</strain>
        <tissue evidence="2">Leaf</tissue>
    </source>
</reference>
<dbReference type="InterPro" id="IPR029068">
    <property type="entry name" value="Glyas_Bleomycin-R_OHBP_Dase"/>
</dbReference>
<evidence type="ECO:0000256" key="1">
    <source>
        <dbReference type="PROSITE-ProRule" id="PRU00221"/>
    </source>
</evidence>
<gene>
    <name evidence="2" type="ORF">SASPL_101943</name>
</gene>
<dbReference type="EMBL" id="PNBA02000001">
    <property type="protein sequence ID" value="KAG6437036.1"/>
    <property type="molecule type" value="Genomic_DNA"/>
</dbReference>
<reference evidence="2" key="2">
    <citation type="submission" date="2020-08" db="EMBL/GenBank/DDBJ databases">
        <title>Plant Genome Project.</title>
        <authorList>
            <person name="Zhang R.-G."/>
        </authorList>
    </citation>
    <scope>NUCLEOTIDE SEQUENCE</scope>
    <source>
        <strain evidence="2">Huo1</strain>
        <tissue evidence="2">Leaf</tissue>
    </source>
</reference>
<dbReference type="SUPFAM" id="SSF54593">
    <property type="entry name" value="Glyoxalase/Bleomycin resistance protein/Dihydroxybiphenyl dioxygenase"/>
    <property type="match status" value="1"/>
</dbReference>
<name>A0A8X9ADP4_SALSN</name>
<dbReference type="InterPro" id="IPR036322">
    <property type="entry name" value="WD40_repeat_dom_sf"/>
</dbReference>